<dbReference type="EMBL" id="AWUE01010616">
    <property type="protein sequence ID" value="OMP11511.1"/>
    <property type="molecule type" value="Genomic_DNA"/>
</dbReference>
<reference evidence="2" key="1">
    <citation type="submission" date="2013-09" db="EMBL/GenBank/DDBJ databases">
        <title>Corchorus olitorius genome sequencing.</title>
        <authorList>
            <person name="Alam M."/>
            <person name="Haque M.S."/>
            <person name="Islam M.S."/>
            <person name="Emdad E.M."/>
            <person name="Islam M.M."/>
            <person name="Ahmed B."/>
            <person name="Halim A."/>
            <person name="Hossen Q.M.M."/>
            <person name="Hossain M.Z."/>
            <person name="Ahmed R."/>
            <person name="Khan M.M."/>
            <person name="Islam R."/>
            <person name="Rashid M.M."/>
            <person name="Khan S.A."/>
            <person name="Rahman M.S."/>
            <person name="Alam M."/>
            <person name="Yahiya A.S."/>
            <person name="Khan M.S."/>
            <person name="Azam M.S."/>
            <person name="Haque T."/>
            <person name="Lashkar M.Z.H."/>
            <person name="Akhand A.I."/>
            <person name="Morshed G."/>
            <person name="Roy S."/>
            <person name="Uddin K.S."/>
            <person name="Rabeya T."/>
            <person name="Hossain A.S."/>
            <person name="Chowdhury A."/>
            <person name="Snigdha A.R."/>
            <person name="Mortoza M.S."/>
            <person name="Matin S.A."/>
            <person name="Hoque S.M.E."/>
            <person name="Islam M.K."/>
            <person name="Roy D.K."/>
            <person name="Haider R."/>
            <person name="Moosa M.M."/>
            <person name="Elias S.M."/>
            <person name="Hasan A.M."/>
            <person name="Jahan S."/>
            <person name="Shafiuddin M."/>
            <person name="Mahmood N."/>
            <person name="Shommy N.S."/>
        </authorList>
    </citation>
    <scope>NUCLEOTIDE SEQUENCE [LARGE SCALE GENOMIC DNA]</scope>
    <source>
        <strain evidence="2">cv. O-4</strain>
    </source>
</reference>
<gene>
    <name evidence="1" type="ORF">COLO4_03781</name>
</gene>
<proteinExistence type="predicted"/>
<sequence length="137" mass="14738">MWATAPAPGASGLGVAVDSRYLYMSLRNHTAGASHRKSFAPSKEHCRRPHVPSSWRYTVCCVFCLSRHVCRPRPIGLLGAKDWAGSSGAGRAVALQASGHRFDPDRLHQSSPSAKIGFFVECSSAAERIRVLGFSAA</sequence>
<dbReference type="Proteomes" id="UP000187203">
    <property type="component" value="Unassembled WGS sequence"/>
</dbReference>
<evidence type="ECO:0000313" key="1">
    <source>
        <dbReference type="EMBL" id="OMP11511.1"/>
    </source>
</evidence>
<organism evidence="1 2">
    <name type="scientific">Corchorus olitorius</name>
    <dbReference type="NCBI Taxonomy" id="93759"/>
    <lineage>
        <taxon>Eukaryota</taxon>
        <taxon>Viridiplantae</taxon>
        <taxon>Streptophyta</taxon>
        <taxon>Embryophyta</taxon>
        <taxon>Tracheophyta</taxon>
        <taxon>Spermatophyta</taxon>
        <taxon>Magnoliopsida</taxon>
        <taxon>eudicotyledons</taxon>
        <taxon>Gunneridae</taxon>
        <taxon>Pentapetalae</taxon>
        <taxon>rosids</taxon>
        <taxon>malvids</taxon>
        <taxon>Malvales</taxon>
        <taxon>Malvaceae</taxon>
        <taxon>Grewioideae</taxon>
        <taxon>Apeibeae</taxon>
        <taxon>Corchorus</taxon>
    </lineage>
</organism>
<evidence type="ECO:0000313" key="2">
    <source>
        <dbReference type="Proteomes" id="UP000187203"/>
    </source>
</evidence>
<name>A0A1R3KWN9_9ROSI</name>
<comment type="caution">
    <text evidence="1">The sequence shown here is derived from an EMBL/GenBank/DDBJ whole genome shotgun (WGS) entry which is preliminary data.</text>
</comment>
<accession>A0A1R3KWN9</accession>
<keyword evidence="2" id="KW-1185">Reference proteome</keyword>
<protein>
    <submittedName>
        <fullName evidence="1">Uncharacterized protein</fullName>
    </submittedName>
</protein>
<dbReference type="AlphaFoldDB" id="A0A1R3KWN9"/>